<gene>
    <name evidence="8" type="ORF">LAESUDRAFT_650155</name>
</gene>
<dbReference type="AlphaFoldDB" id="A0A165EYN8"/>
<reference evidence="8 9" key="1">
    <citation type="journal article" date="2016" name="Mol. Biol. Evol.">
        <title>Comparative Genomics of Early-Diverging Mushroom-Forming Fungi Provides Insights into the Origins of Lignocellulose Decay Capabilities.</title>
        <authorList>
            <person name="Nagy L.G."/>
            <person name="Riley R."/>
            <person name="Tritt A."/>
            <person name="Adam C."/>
            <person name="Daum C."/>
            <person name="Floudas D."/>
            <person name="Sun H."/>
            <person name="Yadav J.S."/>
            <person name="Pangilinan J."/>
            <person name="Larsson K.H."/>
            <person name="Matsuura K."/>
            <person name="Barry K."/>
            <person name="Labutti K."/>
            <person name="Kuo R."/>
            <person name="Ohm R.A."/>
            <person name="Bhattacharya S.S."/>
            <person name="Shirouzu T."/>
            <person name="Yoshinaga Y."/>
            <person name="Martin F.M."/>
            <person name="Grigoriev I.V."/>
            <person name="Hibbett D.S."/>
        </authorList>
    </citation>
    <scope>NUCLEOTIDE SEQUENCE [LARGE SCALE GENOMIC DNA]</scope>
    <source>
        <strain evidence="8 9">93-53</strain>
    </source>
</reference>
<dbReference type="RefSeq" id="XP_040765735.1">
    <property type="nucleotide sequence ID" value="XM_040904221.1"/>
</dbReference>
<protein>
    <submittedName>
        <fullName evidence="8">Zf-PARP-domain-containing protein</fullName>
    </submittedName>
</protein>
<feature type="region of interest" description="Disordered" evidence="6">
    <location>
        <begin position="99"/>
        <end position="135"/>
    </location>
</feature>
<dbReference type="SMART" id="SM01336">
    <property type="entry name" value="zf-PARP"/>
    <property type="match status" value="1"/>
</dbReference>
<dbReference type="Gene3D" id="3.30.1740.10">
    <property type="entry name" value="Zinc finger, PARP-type"/>
    <property type="match status" value="1"/>
</dbReference>
<evidence type="ECO:0000256" key="2">
    <source>
        <dbReference type="ARBA" id="ARBA00022723"/>
    </source>
</evidence>
<proteinExistence type="predicted"/>
<keyword evidence="4" id="KW-0862">Zinc</keyword>
<dbReference type="EMBL" id="KV427617">
    <property type="protein sequence ID" value="KZT07995.1"/>
    <property type="molecule type" value="Genomic_DNA"/>
</dbReference>
<dbReference type="GO" id="GO:0005634">
    <property type="term" value="C:nucleus"/>
    <property type="evidence" value="ECO:0007669"/>
    <property type="project" value="UniProtKB-SubCell"/>
</dbReference>
<keyword evidence="5" id="KW-0539">Nucleus</keyword>
<keyword evidence="2" id="KW-0479">Metal-binding</keyword>
<evidence type="ECO:0000313" key="9">
    <source>
        <dbReference type="Proteomes" id="UP000076871"/>
    </source>
</evidence>
<evidence type="ECO:0000256" key="3">
    <source>
        <dbReference type="ARBA" id="ARBA00022771"/>
    </source>
</evidence>
<keyword evidence="9" id="KW-1185">Reference proteome</keyword>
<dbReference type="STRING" id="1314785.A0A165EYN8"/>
<evidence type="ECO:0000313" key="8">
    <source>
        <dbReference type="EMBL" id="KZT07995.1"/>
    </source>
</evidence>
<evidence type="ECO:0000259" key="7">
    <source>
        <dbReference type="PROSITE" id="PS50064"/>
    </source>
</evidence>
<name>A0A165EYN8_9APHY</name>
<evidence type="ECO:0000256" key="6">
    <source>
        <dbReference type="SAM" id="MobiDB-lite"/>
    </source>
</evidence>
<accession>A0A165EYN8</accession>
<evidence type="ECO:0000256" key="4">
    <source>
        <dbReference type="ARBA" id="ARBA00022833"/>
    </source>
</evidence>
<dbReference type="InParanoid" id="A0A165EYN8"/>
<sequence>MSDAGDHKKAGRRRLEYASNGGAKCVGACVSAGTKIGQGELRLGVLIDYDNGNTGFIWRHWGCVAPVFIKNTKRYFEKADEIEGFKDLRPEDQEKVRKAWAEGKVADEDIPESAKKPTGAAARDPVVSQDKAKSSIAPKASSWHCRSCLRDPCHQPTATTCGHVFCHR</sequence>
<dbReference type="Proteomes" id="UP000076871">
    <property type="component" value="Unassembled WGS sequence"/>
</dbReference>
<evidence type="ECO:0000256" key="5">
    <source>
        <dbReference type="ARBA" id="ARBA00023242"/>
    </source>
</evidence>
<dbReference type="InterPro" id="IPR036957">
    <property type="entry name" value="Znf_PARP_sf"/>
</dbReference>
<dbReference type="InterPro" id="IPR001510">
    <property type="entry name" value="Znf_PARP"/>
</dbReference>
<dbReference type="OrthoDB" id="429950at2759"/>
<dbReference type="Pfam" id="PF00645">
    <property type="entry name" value="zf-PARP"/>
    <property type="match status" value="1"/>
</dbReference>
<keyword evidence="3" id="KW-0863">Zinc-finger</keyword>
<dbReference type="PROSITE" id="PS50064">
    <property type="entry name" value="ZF_PARP_2"/>
    <property type="match status" value="1"/>
</dbReference>
<feature type="domain" description="PARP-type" evidence="7">
    <location>
        <begin position="17"/>
        <end position="104"/>
    </location>
</feature>
<dbReference type="GeneID" id="63821251"/>
<organism evidence="8 9">
    <name type="scientific">Laetiporus sulphureus 93-53</name>
    <dbReference type="NCBI Taxonomy" id="1314785"/>
    <lineage>
        <taxon>Eukaryota</taxon>
        <taxon>Fungi</taxon>
        <taxon>Dikarya</taxon>
        <taxon>Basidiomycota</taxon>
        <taxon>Agaricomycotina</taxon>
        <taxon>Agaricomycetes</taxon>
        <taxon>Polyporales</taxon>
        <taxon>Laetiporus</taxon>
    </lineage>
</organism>
<feature type="compositionally biased region" description="Basic and acidic residues" evidence="6">
    <location>
        <begin position="99"/>
        <end position="115"/>
    </location>
</feature>
<dbReference type="GO" id="GO:0003677">
    <property type="term" value="F:DNA binding"/>
    <property type="evidence" value="ECO:0007669"/>
    <property type="project" value="InterPro"/>
</dbReference>
<evidence type="ECO:0000256" key="1">
    <source>
        <dbReference type="ARBA" id="ARBA00004123"/>
    </source>
</evidence>
<dbReference type="SUPFAM" id="SSF57716">
    <property type="entry name" value="Glucocorticoid receptor-like (DNA-binding domain)"/>
    <property type="match status" value="1"/>
</dbReference>
<dbReference type="GO" id="GO:0008270">
    <property type="term" value="F:zinc ion binding"/>
    <property type="evidence" value="ECO:0007669"/>
    <property type="project" value="UniProtKB-KW"/>
</dbReference>
<comment type="subcellular location">
    <subcellularLocation>
        <location evidence="1">Nucleus</location>
    </subcellularLocation>
</comment>